<dbReference type="SUPFAM" id="SSF58104">
    <property type="entry name" value="Methyl-accepting chemotaxis protein (MCP) signaling domain"/>
    <property type="match status" value="1"/>
</dbReference>
<dbReference type="Pfam" id="PF00015">
    <property type="entry name" value="MCPsignal"/>
    <property type="match status" value="1"/>
</dbReference>
<proteinExistence type="inferred from homology"/>
<feature type="transmembrane region" description="Helical" evidence="6">
    <location>
        <begin position="12"/>
        <end position="29"/>
    </location>
</feature>
<evidence type="ECO:0000256" key="6">
    <source>
        <dbReference type="SAM" id="Phobius"/>
    </source>
</evidence>
<dbReference type="GO" id="GO:0006935">
    <property type="term" value="P:chemotaxis"/>
    <property type="evidence" value="ECO:0007669"/>
    <property type="project" value="UniProtKB-ARBA"/>
</dbReference>
<dbReference type="InterPro" id="IPR004089">
    <property type="entry name" value="MCPsignal_dom"/>
</dbReference>
<feature type="domain" description="HAMP" evidence="9">
    <location>
        <begin position="318"/>
        <end position="370"/>
    </location>
</feature>
<dbReference type="SMART" id="SM00304">
    <property type="entry name" value="HAMP"/>
    <property type="match status" value="1"/>
</dbReference>
<dbReference type="SMART" id="SM00283">
    <property type="entry name" value="MA"/>
    <property type="match status" value="1"/>
</dbReference>
<feature type="domain" description="Methyl-accepting transducer" evidence="7">
    <location>
        <begin position="375"/>
        <end position="611"/>
    </location>
</feature>
<dbReference type="InterPro" id="IPR003660">
    <property type="entry name" value="HAMP_dom"/>
</dbReference>
<dbReference type="CDD" id="cd11386">
    <property type="entry name" value="MCP_signal"/>
    <property type="match status" value="1"/>
</dbReference>
<dbReference type="Proteomes" id="UP000297753">
    <property type="component" value="Unassembled WGS sequence"/>
</dbReference>
<evidence type="ECO:0000256" key="3">
    <source>
        <dbReference type="ARBA" id="ARBA00023224"/>
    </source>
</evidence>
<keyword evidence="6" id="KW-0472">Membrane</keyword>
<comment type="subcellular location">
    <subcellularLocation>
        <location evidence="1">Cell inner membrane</location>
        <topology evidence="1">Multi-pass membrane protein</topology>
    </subcellularLocation>
</comment>
<protein>
    <submittedName>
        <fullName evidence="10">Methyl-accepting chemotaxis protein</fullName>
    </submittedName>
</protein>
<evidence type="ECO:0000256" key="4">
    <source>
        <dbReference type="ARBA" id="ARBA00029447"/>
    </source>
</evidence>
<dbReference type="RefSeq" id="WP_134836744.1">
    <property type="nucleotide sequence ID" value="NZ_SATR01000033.1"/>
</dbReference>
<dbReference type="PROSITE" id="PS50885">
    <property type="entry name" value="HAMP"/>
    <property type="match status" value="1"/>
</dbReference>
<evidence type="ECO:0000256" key="1">
    <source>
        <dbReference type="ARBA" id="ARBA00004429"/>
    </source>
</evidence>
<keyword evidence="2" id="KW-0997">Cell inner membrane</keyword>
<dbReference type="InterPro" id="IPR032255">
    <property type="entry name" value="HBM"/>
</dbReference>
<dbReference type="Pfam" id="PF00672">
    <property type="entry name" value="HAMP"/>
    <property type="match status" value="1"/>
</dbReference>
<dbReference type="FunFam" id="1.10.287.950:FF:000001">
    <property type="entry name" value="Methyl-accepting chemotaxis sensory transducer"/>
    <property type="match status" value="1"/>
</dbReference>
<accession>A0A4Y8WD50</accession>
<dbReference type="GO" id="GO:0007165">
    <property type="term" value="P:signal transduction"/>
    <property type="evidence" value="ECO:0007669"/>
    <property type="project" value="UniProtKB-KW"/>
</dbReference>
<comment type="similarity">
    <text evidence="4">Belongs to the methyl-accepting chemotaxis (MCP) protein family.</text>
</comment>
<evidence type="ECO:0000256" key="5">
    <source>
        <dbReference type="PROSITE-ProRule" id="PRU00284"/>
    </source>
</evidence>
<keyword evidence="6" id="KW-0812">Transmembrane</keyword>
<evidence type="ECO:0000313" key="10">
    <source>
        <dbReference type="EMBL" id="TFH90191.1"/>
    </source>
</evidence>
<evidence type="ECO:0000313" key="11">
    <source>
        <dbReference type="Proteomes" id="UP000297753"/>
    </source>
</evidence>
<dbReference type="GO" id="GO:0005886">
    <property type="term" value="C:plasma membrane"/>
    <property type="evidence" value="ECO:0007669"/>
    <property type="project" value="UniProtKB-SubCell"/>
</dbReference>
<keyword evidence="11" id="KW-1185">Reference proteome</keyword>
<name>A0A4Y8WD50_9VIBR</name>
<dbReference type="EMBL" id="SATR01000033">
    <property type="protein sequence ID" value="TFH90191.1"/>
    <property type="molecule type" value="Genomic_DNA"/>
</dbReference>
<gene>
    <name evidence="10" type="ORF">ELS82_18245</name>
</gene>
<dbReference type="InterPro" id="IPR000727">
    <property type="entry name" value="T_SNARE_dom"/>
</dbReference>
<organism evidence="10 11">
    <name type="scientific">Vibrio ouci</name>
    <dbReference type="NCBI Taxonomy" id="2499078"/>
    <lineage>
        <taxon>Bacteria</taxon>
        <taxon>Pseudomonadati</taxon>
        <taxon>Pseudomonadota</taxon>
        <taxon>Gammaproteobacteria</taxon>
        <taxon>Vibrionales</taxon>
        <taxon>Vibrionaceae</taxon>
        <taxon>Vibrio</taxon>
    </lineage>
</organism>
<feature type="transmembrane region" description="Helical" evidence="6">
    <location>
        <begin position="295"/>
        <end position="317"/>
    </location>
</feature>
<keyword evidence="2" id="KW-1003">Cell membrane</keyword>
<comment type="caution">
    <text evidence="10">The sequence shown here is derived from an EMBL/GenBank/DDBJ whole genome shotgun (WGS) entry which is preliminary data.</text>
</comment>
<dbReference type="AlphaFoldDB" id="A0A4Y8WD50"/>
<dbReference type="PROSITE" id="PS50192">
    <property type="entry name" value="T_SNARE"/>
    <property type="match status" value="1"/>
</dbReference>
<keyword evidence="6" id="KW-1133">Transmembrane helix</keyword>
<evidence type="ECO:0000259" key="8">
    <source>
        <dbReference type="PROSITE" id="PS50192"/>
    </source>
</evidence>
<dbReference type="PANTHER" id="PTHR32089:SF41">
    <property type="entry name" value="METHYL-ACCEPTING CHEMOTAXIS PROTEIN"/>
    <property type="match status" value="1"/>
</dbReference>
<dbReference type="PROSITE" id="PS50111">
    <property type="entry name" value="CHEMOTAXIS_TRANSDUC_2"/>
    <property type="match status" value="1"/>
</dbReference>
<evidence type="ECO:0000259" key="7">
    <source>
        <dbReference type="PROSITE" id="PS50111"/>
    </source>
</evidence>
<dbReference type="Gene3D" id="1.10.287.950">
    <property type="entry name" value="Methyl-accepting chemotaxis protein"/>
    <property type="match status" value="1"/>
</dbReference>
<dbReference type="OrthoDB" id="9795078at2"/>
<keyword evidence="3 5" id="KW-0807">Transducer</keyword>
<sequence length="648" mass="71745">MFNLSIANKIHGGFGVCLILFAIASYVSFNGMSTAAYNFKHYGELASEITLAGEIQSNFLKVRLSALQYANTLSSSYLSVYNERLSKLKELINKDLQTTSDPLRQKHLKTILDEMIQFDQDFSIVKTSSESVEEKVYVEMVELEKKALYDLESLIESAHKVSDAEVEYYSSLIMEKFLLSNIAVLNYLHNEKSEIVEQTRAYFNVELPQLEKTFRGYLKTDKEKALLDEFIEQRTAYALGFEEVIHLRETQHKAEKQMLDLGNDISKELELIKLESMDEQHTLTADLLAQKQQTITTIIVLTCVSFVIAIITAFAIIRSIKNGIDQVKSISSKLAQGDLSHDVVVKGKDEIAQLLSNMRDTIVSLREIVHKVNDSCIKIGQMSEELSAITHTTNQSSERLSSEMQQISSAVQQLSTSTTEISQSATDASNFTERAALNVDSSLQEVEKTLQAIEQAEATMSKGATQVTKLYDESMSIGTILEVIHAVAEQTNLLALNAAIEAARAGEQGRGFAVVADEVRSLAKKTQEATGQIESMINSLQSGAESAQKTINDSHHTVSKASEQAVSTSDNLNTIHGTIQELNDTNAQIAAAVEEQCMVTNTVSENLTETYNITQENSTTVKHVAISAAELTEVAQDLDLQMKRFKLA</sequence>
<dbReference type="PANTHER" id="PTHR32089">
    <property type="entry name" value="METHYL-ACCEPTING CHEMOTAXIS PROTEIN MCPB"/>
    <property type="match status" value="1"/>
</dbReference>
<evidence type="ECO:0000256" key="2">
    <source>
        <dbReference type="ARBA" id="ARBA00022519"/>
    </source>
</evidence>
<reference evidence="10 11" key="1">
    <citation type="submission" date="2019-01" db="EMBL/GenBank/DDBJ databases">
        <title>Vibrio BEI176 sp. nov, a marine bacterium isolated from China: eastern marignal seas.</title>
        <authorList>
            <person name="Li B."/>
        </authorList>
    </citation>
    <scope>NUCLEOTIDE SEQUENCE [LARGE SCALE GENOMIC DNA]</scope>
    <source>
        <strain evidence="10 11">BEI176</strain>
    </source>
</reference>
<dbReference type="SMART" id="SM01358">
    <property type="entry name" value="HBM"/>
    <property type="match status" value="1"/>
</dbReference>
<dbReference type="CDD" id="cd06225">
    <property type="entry name" value="HAMP"/>
    <property type="match status" value="1"/>
</dbReference>
<evidence type="ECO:0000259" key="9">
    <source>
        <dbReference type="PROSITE" id="PS50885"/>
    </source>
</evidence>
<feature type="domain" description="T-SNARE coiled-coil homology" evidence="8">
    <location>
        <begin position="562"/>
        <end position="624"/>
    </location>
</feature>